<dbReference type="SUPFAM" id="SSF55331">
    <property type="entry name" value="Tautomerase/MIF"/>
    <property type="match status" value="1"/>
</dbReference>
<dbReference type="OrthoDB" id="9814215at2"/>
<evidence type="ECO:0000313" key="1">
    <source>
        <dbReference type="EMBL" id="STX29688.1"/>
    </source>
</evidence>
<keyword evidence="2" id="KW-1185">Reference proteome</keyword>
<dbReference type="InterPro" id="IPR014347">
    <property type="entry name" value="Tautomerase/MIF_sf"/>
</dbReference>
<reference evidence="1 2" key="1">
    <citation type="submission" date="2018-06" db="EMBL/GenBank/DDBJ databases">
        <authorList>
            <consortium name="Pathogen Informatics"/>
            <person name="Doyle S."/>
        </authorList>
    </citation>
    <scope>NUCLEOTIDE SEQUENCE [LARGE SCALE GENOMIC DNA]</scope>
    <source>
        <strain evidence="1 2">NCTC13315</strain>
    </source>
</reference>
<dbReference type="PANTHER" id="PTHR37950">
    <property type="entry name" value="4-HYDROXYPHENYLACETATE CATABOLISM PROTEIN"/>
    <property type="match status" value="1"/>
</dbReference>
<dbReference type="PANTHER" id="PTHR37950:SF1">
    <property type="entry name" value="4-HYDROXYPHENYLACETATE CATABOLISM PROTEIN"/>
    <property type="match status" value="1"/>
</dbReference>
<sequence>MPHLILECSDNIDIKAAVMPFFAQAHSLLERLLPTQLSSCKSRFICHNMFYLGSGQVNNAFVHLTLKILAGRSDATKEYVGRELLSLMKKLFQQDNRALNLEFSIEIIETSSPYFKG</sequence>
<dbReference type="AlphaFoldDB" id="A0A378I3E4"/>
<dbReference type="GO" id="GO:0008704">
    <property type="term" value="F:5-carboxymethyl-2-hydroxymuconate delta-isomerase activity"/>
    <property type="evidence" value="ECO:0007669"/>
    <property type="project" value="UniProtKB-EC"/>
</dbReference>
<gene>
    <name evidence="1" type="primary">hpcD</name>
    <name evidence="1" type="ORF">NCTC13315_02240</name>
</gene>
<dbReference type="EMBL" id="UGNV01000001">
    <property type="protein sequence ID" value="STX29688.1"/>
    <property type="molecule type" value="Genomic_DNA"/>
</dbReference>
<dbReference type="Pfam" id="PF02962">
    <property type="entry name" value="CHMI"/>
    <property type="match status" value="1"/>
</dbReference>
<protein>
    <submittedName>
        <fullName evidence="1">5-carboxymethyl-2-hydroxymuconate Delta-isomerase</fullName>
        <ecNumber evidence="1">5.3.3.10</ecNumber>
    </submittedName>
</protein>
<evidence type="ECO:0000313" key="2">
    <source>
        <dbReference type="Proteomes" id="UP000254968"/>
    </source>
</evidence>
<name>A0A378I3E4_9GAMM</name>
<proteinExistence type="predicted"/>
<dbReference type="InterPro" id="IPR004220">
    <property type="entry name" value="5-COMe_2-OHmuconate_Isoase"/>
</dbReference>
<accession>A0A378I3E4</accession>
<dbReference type="Gene3D" id="3.30.429.10">
    <property type="entry name" value="Macrophage Migration Inhibitory Factor"/>
    <property type="match status" value="1"/>
</dbReference>
<dbReference type="Proteomes" id="UP000254968">
    <property type="component" value="Unassembled WGS sequence"/>
</dbReference>
<dbReference type="EC" id="5.3.3.10" evidence="1"/>
<organism evidence="1 2">
    <name type="scientific">Legionella beliardensis</name>
    <dbReference type="NCBI Taxonomy" id="91822"/>
    <lineage>
        <taxon>Bacteria</taxon>
        <taxon>Pseudomonadati</taxon>
        <taxon>Pseudomonadota</taxon>
        <taxon>Gammaproteobacteria</taxon>
        <taxon>Legionellales</taxon>
        <taxon>Legionellaceae</taxon>
        <taxon>Legionella</taxon>
    </lineage>
</organism>
<dbReference type="RefSeq" id="WP_115303361.1">
    <property type="nucleotide sequence ID" value="NZ_CAAAHO010000002.1"/>
</dbReference>
<keyword evidence="1" id="KW-0413">Isomerase</keyword>